<organism evidence="8 9">
    <name type="scientific">Canna indica</name>
    <name type="common">Indian-shot</name>
    <dbReference type="NCBI Taxonomy" id="4628"/>
    <lineage>
        <taxon>Eukaryota</taxon>
        <taxon>Viridiplantae</taxon>
        <taxon>Streptophyta</taxon>
        <taxon>Embryophyta</taxon>
        <taxon>Tracheophyta</taxon>
        <taxon>Spermatophyta</taxon>
        <taxon>Magnoliopsida</taxon>
        <taxon>Liliopsida</taxon>
        <taxon>Zingiberales</taxon>
        <taxon>Cannaceae</taxon>
        <taxon>Canna</taxon>
    </lineage>
</organism>
<dbReference type="Gene3D" id="2.20.25.80">
    <property type="entry name" value="WRKY domain"/>
    <property type="match status" value="1"/>
</dbReference>
<evidence type="ECO:0000256" key="5">
    <source>
        <dbReference type="ARBA" id="ARBA00023242"/>
    </source>
</evidence>
<protein>
    <recommendedName>
        <fullName evidence="7">WRKY domain-containing protein</fullName>
    </recommendedName>
</protein>
<dbReference type="InterPro" id="IPR003657">
    <property type="entry name" value="WRKY_dom"/>
</dbReference>
<dbReference type="GO" id="GO:0000976">
    <property type="term" value="F:transcription cis-regulatory region binding"/>
    <property type="evidence" value="ECO:0007669"/>
    <property type="project" value="TreeGrafter"/>
</dbReference>
<keyword evidence="3" id="KW-0238">DNA-binding</keyword>
<keyword evidence="5" id="KW-0539">Nucleus</keyword>
<dbReference type="PANTHER" id="PTHR32096">
    <property type="entry name" value="WRKY TRANSCRIPTION FACTOR 30-RELATED-RELATED"/>
    <property type="match status" value="1"/>
</dbReference>
<dbReference type="SMART" id="SM00774">
    <property type="entry name" value="WRKY"/>
    <property type="match status" value="1"/>
</dbReference>
<evidence type="ECO:0000256" key="2">
    <source>
        <dbReference type="ARBA" id="ARBA00023015"/>
    </source>
</evidence>
<keyword evidence="2" id="KW-0805">Transcription regulation</keyword>
<evidence type="ECO:0000256" key="6">
    <source>
        <dbReference type="SAM" id="MobiDB-lite"/>
    </source>
</evidence>
<dbReference type="InterPro" id="IPR044810">
    <property type="entry name" value="WRKY_plant"/>
</dbReference>
<comment type="subcellular location">
    <subcellularLocation>
        <location evidence="1">Nucleus</location>
    </subcellularLocation>
</comment>
<evidence type="ECO:0000256" key="4">
    <source>
        <dbReference type="ARBA" id="ARBA00023163"/>
    </source>
</evidence>
<keyword evidence="4" id="KW-0804">Transcription</keyword>
<evidence type="ECO:0000259" key="7">
    <source>
        <dbReference type="PROSITE" id="PS50811"/>
    </source>
</evidence>
<feature type="domain" description="WRKY" evidence="7">
    <location>
        <begin position="122"/>
        <end position="180"/>
    </location>
</feature>
<gene>
    <name evidence="8" type="ORF">Cni_G26806</name>
</gene>
<feature type="region of interest" description="Disordered" evidence="6">
    <location>
        <begin position="202"/>
        <end position="246"/>
    </location>
</feature>
<sequence>MRSHDQQGSPNLKAAMEELIKGQQQATHLLSLLKNILSSENRSDSAVLLVEVLASFSKALSFLELEKTTEPPLRHENSPCSDEKRTHHQISCMNKKIPAPRRTGYRRRTHPYTCRTVFSTKIEDGFTWRKYGQKDIYGAKYPRSYYRCIHKHDQGCQVTRQVQKTEENSSIFAITYVGEHTCMDIIATKLPNERTNCADHTSLESNTVNDDQEEADHPPSSAARPSLKQESDEEVISNHSTGASSADDVLPVLQDLTAAASDLHDLRSGGFRTSISILDIEFASETLKFEDFLELNLQDGYIC</sequence>
<dbReference type="GO" id="GO:0005634">
    <property type="term" value="C:nucleus"/>
    <property type="evidence" value="ECO:0007669"/>
    <property type="project" value="UniProtKB-SubCell"/>
</dbReference>
<keyword evidence="9" id="KW-1185">Reference proteome</keyword>
<dbReference type="EMBL" id="CP136897">
    <property type="protein sequence ID" value="WOL18013.1"/>
    <property type="molecule type" value="Genomic_DNA"/>
</dbReference>
<evidence type="ECO:0000313" key="9">
    <source>
        <dbReference type="Proteomes" id="UP001327560"/>
    </source>
</evidence>
<name>A0AAQ3QQR8_9LILI</name>
<dbReference type="Pfam" id="PF03106">
    <property type="entry name" value="WRKY"/>
    <property type="match status" value="1"/>
</dbReference>
<dbReference type="Proteomes" id="UP001327560">
    <property type="component" value="Chromosome 8"/>
</dbReference>
<reference evidence="8 9" key="1">
    <citation type="submission" date="2023-10" db="EMBL/GenBank/DDBJ databases">
        <title>Chromosome-scale genome assembly provides insights into flower coloration mechanisms of Canna indica.</title>
        <authorList>
            <person name="Li C."/>
        </authorList>
    </citation>
    <scope>NUCLEOTIDE SEQUENCE [LARGE SCALE GENOMIC DNA]</scope>
    <source>
        <tissue evidence="8">Flower</tissue>
    </source>
</reference>
<dbReference type="InterPro" id="IPR036576">
    <property type="entry name" value="WRKY_dom_sf"/>
</dbReference>
<evidence type="ECO:0000256" key="1">
    <source>
        <dbReference type="ARBA" id="ARBA00004123"/>
    </source>
</evidence>
<evidence type="ECO:0000256" key="3">
    <source>
        <dbReference type="ARBA" id="ARBA00023125"/>
    </source>
</evidence>
<dbReference type="SUPFAM" id="SSF118290">
    <property type="entry name" value="WRKY DNA-binding domain"/>
    <property type="match status" value="1"/>
</dbReference>
<evidence type="ECO:0000313" key="8">
    <source>
        <dbReference type="EMBL" id="WOL18013.1"/>
    </source>
</evidence>
<accession>A0AAQ3QQR8</accession>
<proteinExistence type="predicted"/>
<dbReference type="AlphaFoldDB" id="A0AAQ3QQR8"/>
<dbReference type="PANTHER" id="PTHR32096:SF146">
    <property type="entry name" value="WRKY TRANSCRIPTION FACTOR 19-RELATED"/>
    <property type="match status" value="1"/>
</dbReference>
<dbReference type="PROSITE" id="PS50811">
    <property type="entry name" value="WRKY"/>
    <property type="match status" value="1"/>
</dbReference>
<dbReference type="GO" id="GO:0003700">
    <property type="term" value="F:DNA-binding transcription factor activity"/>
    <property type="evidence" value="ECO:0007669"/>
    <property type="project" value="InterPro"/>
</dbReference>